<feature type="transmembrane region" description="Helical" evidence="1">
    <location>
        <begin position="242"/>
        <end position="261"/>
    </location>
</feature>
<proteinExistence type="predicted"/>
<dbReference type="EMBL" id="BGPR01000060">
    <property type="protein sequence ID" value="GBL88547.1"/>
    <property type="molecule type" value="Genomic_DNA"/>
</dbReference>
<dbReference type="PANTHER" id="PTHR12892:SF17">
    <property type="entry name" value="POST-GPI ATTACHMENT TO PROTEINS FACTOR 2-LIKE"/>
    <property type="match status" value="1"/>
</dbReference>
<keyword evidence="1" id="KW-0472">Membrane</keyword>
<dbReference type="OrthoDB" id="68581at2759"/>
<dbReference type="PANTHER" id="PTHR12892">
    <property type="entry name" value="FGF RECEPTOR ACTIVATING PROTEIN 1"/>
    <property type="match status" value="1"/>
</dbReference>
<feature type="transmembrane region" description="Helical" evidence="1">
    <location>
        <begin position="136"/>
        <end position="155"/>
    </location>
</feature>
<dbReference type="AlphaFoldDB" id="A0A4Y2B9U4"/>
<sequence>MLASGPAVIETKLGWTVFGKNGMPEISDNSTLLVTSMLNKKTLISDLWSLDALGILDLSEKKNKLELQEEARDHFLSTVKVNKEGLFQIPNESNRSFCRYTKSISTKSLYPKDKDYLRFLWYGTDGKLKYYRHCRVVFGVTSSVFLLVSVIHYLLESSLNELNGNPKYKVDIIEQLKKSFYVDDCLASLKNELELQQFIQVASDTLAARKLELLGWEYSDPTDNSSSITSVLGMEKLSYRTKLFLCVIIALTSVGMLYFFYKHRVYCEELAFSWFALCEYVICFANMAFHATIIWDLPDEEIVICLPLSHSSPNCQDVTKKNE</sequence>
<gene>
    <name evidence="3" type="ORF">AVEN_159127_1</name>
</gene>
<evidence type="ECO:0000256" key="1">
    <source>
        <dbReference type="SAM" id="Phobius"/>
    </source>
</evidence>
<dbReference type="InterPro" id="IPR019402">
    <property type="entry name" value="CWH43_N"/>
</dbReference>
<dbReference type="GO" id="GO:0005789">
    <property type="term" value="C:endoplasmic reticulum membrane"/>
    <property type="evidence" value="ECO:0007669"/>
    <property type="project" value="TreeGrafter"/>
</dbReference>
<comment type="caution">
    <text evidence="3">The sequence shown here is derived from an EMBL/GenBank/DDBJ whole genome shotgun (WGS) entry which is preliminary data.</text>
</comment>
<keyword evidence="1" id="KW-0812">Transmembrane</keyword>
<dbReference type="InterPro" id="IPR039545">
    <property type="entry name" value="PGAP2"/>
</dbReference>
<feature type="transmembrane region" description="Helical" evidence="1">
    <location>
        <begin position="273"/>
        <end position="295"/>
    </location>
</feature>
<dbReference type="GO" id="GO:0006506">
    <property type="term" value="P:GPI anchor biosynthetic process"/>
    <property type="evidence" value="ECO:0007669"/>
    <property type="project" value="TreeGrafter"/>
</dbReference>
<dbReference type="Pfam" id="PF10277">
    <property type="entry name" value="Frag1"/>
    <property type="match status" value="1"/>
</dbReference>
<evidence type="ECO:0000259" key="2">
    <source>
        <dbReference type="Pfam" id="PF10277"/>
    </source>
</evidence>
<dbReference type="Proteomes" id="UP000499080">
    <property type="component" value="Unassembled WGS sequence"/>
</dbReference>
<keyword evidence="4" id="KW-1185">Reference proteome</keyword>
<protein>
    <recommendedName>
        <fullName evidence="2">CWH43-like N-terminal domain-containing protein</fullName>
    </recommendedName>
</protein>
<accession>A0A4Y2B9U4</accession>
<reference evidence="3 4" key="1">
    <citation type="journal article" date="2019" name="Sci. Rep.">
        <title>Orb-weaving spider Araneus ventricosus genome elucidates the spidroin gene catalogue.</title>
        <authorList>
            <person name="Kono N."/>
            <person name="Nakamura H."/>
            <person name="Ohtoshi R."/>
            <person name="Moran D.A.P."/>
            <person name="Shinohara A."/>
            <person name="Yoshida Y."/>
            <person name="Fujiwara M."/>
            <person name="Mori M."/>
            <person name="Tomita M."/>
            <person name="Arakawa K."/>
        </authorList>
    </citation>
    <scope>NUCLEOTIDE SEQUENCE [LARGE SCALE GENOMIC DNA]</scope>
</reference>
<keyword evidence="1" id="KW-1133">Transmembrane helix</keyword>
<organism evidence="3 4">
    <name type="scientific">Araneus ventricosus</name>
    <name type="common">Orbweaver spider</name>
    <name type="synonym">Epeira ventricosa</name>
    <dbReference type="NCBI Taxonomy" id="182803"/>
    <lineage>
        <taxon>Eukaryota</taxon>
        <taxon>Metazoa</taxon>
        <taxon>Ecdysozoa</taxon>
        <taxon>Arthropoda</taxon>
        <taxon>Chelicerata</taxon>
        <taxon>Arachnida</taxon>
        <taxon>Araneae</taxon>
        <taxon>Araneomorphae</taxon>
        <taxon>Entelegynae</taxon>
        <taxon>Araneoidea</taxon>
        <taxon>Araneidae</taxon>
        <taxon>Araneus</taxon>
    </lineage>
</organism>
<evidence type="ECO:0000313" key="4">
    <source>
        <dbReference type="Proteomes" id="UP000499080"/>
    </source>
</evidence>
<evidence type="ECO:0000313" key="3">
    <source>
        <dbReference type="EMBL" id="GBL88547.1"/>
    </source>
</evidence>
<name>A0A4Y2B9U4_ARAVE</name>
<dbReference type="GO" id="GO:0000139">
    <property type="term" value="C:Golgi membrane"/>
    <property type="evidence" value="ECO:0007669"/>
    <property type="project" value="InterPro"/>
</dbReference>
<feature type="domain" description="CWH43-like N-terminal" evidence="2">
    <location>
        <begin position="235"/>
        <end position="299"/>
    </location>
</feature>